<dbReference type="GO" id="GO:0004601">
    <property type="term" value="F:peroxidase activity"/>
    <property type="evidence" value="ECO:0007669"/>
    <property type="project" value="UniProtKB-KW"/>
</dbReference>
<dbReference type="Gene3D" id="1.10.489.10">
    <property type="entry name" value="Chloroperoxidase-like"/>
    <property type="match status" value="1"/>
</dbReference>
<dbReference type="GO" id="GO:0046872">
    <property type="term" value="F:metal ion binding"/>
    <property type="evidence" value="ECO:0007669"/>
    <property type="project" value="UniProtKB-KW"/>
</dbReference>
<dbReference type="InterPro" id="IPR000028">
    <property type="entry name" value="Chloroperoxidase"/>
</dbReference>
<dbReference type="OrthoDB" id="407298at2759"/>
<organism evidence="9 10">
    <name type="scientific">Rickenella mellea</name>
    <dbReference type="NCBI Taxonomy" id="50990"/>
    <lineage>
        <taxon>Eukaryota</taxon>
        <taxon>Fungi</taxon>
        <taxon>Dikarya</taxon>
        <taxon>Basidiomycota</taxon>
        <taxon>Agaricomycotina</taxon>
        <taxon>Agaricomycetes</taxon>
        <taxon>Hymenochaetales</taxon>
        <taxon>Rickenellaceae</taxon>
        <taxon>Rickenella</taxon>
    </lineage>
</organism>
<dbReference type="Pfam" id="PF01328">
    <property type="entry name" value="Peroxidase_2"/>
    <property type="match status" value="1"/>
</dbReference>
<proteinExistence type="inferred from homology"/>
<dbReference type="AlphaFoldDB" id="A0A4Y7QKB9"/>
<evidence type="ECO:0000256" key="1">
    <source>
        <dbReference type="ARBA" id="ARBA00001970"/>
    </source>
</evidence>
<keyword evidence="2 9" id="KW-0575">Peroxidase</keyword>
<keyword evidence="10" id="KW-1185">Reference proteome</keyword>
<evidence type="ECO:0000256" key="5">
    <source>
        <dbReference type="ARBA" id="ARBA00023002"/>
    </source>
</evidence>
<dbReference type="PANTHER" id="PTHR33577">
    <property type="entry name" value="STERIGMATOCYSTIN BIOSYNTHESIS PEROXIDASE STCC-RELATED"/>
    <property type="match status" value="1"/>
</dbReference>
<name>A0A4Y7QKB9_9AGAM</name>
<keyword evidence="5" id="KW-0560">Oxidoreductase</keyword>
<dbReference type="Proteomes" id="UP000294933">
    <property type="component" value="Unassembled WGS sequence"/>
</dbReference>
<comment type="similarity">
    <text evidence="7">Belongs to the chloroperoxidase family.</text>
</comment>
<keyword evidence="4" id="KW-0479">Metal-binding</keyword>
<evidence type="ECO:0000256" key="6">
    <source>
        <dbReference type="ARBA" id="ARBA00023004"/>
    </source>
</evidence>
<dbReference type="EMBL" id="ML170158">
    <property type="protein sequence ID" value="TDL27806.1"/>
    <property type="molecule type" value="Genomic_DNA"/>
</dbReference>
<evidence type="ECO:0000256" key="4">
    <source>
        <dbReference type="ARBA" id="ARBA00022723"/>
    </source>
</evidence>
<keyword evidence="3" id="KW-0349">Heme</keyword>
<dbReference type="SUPFAM" id="SSF47571">
    <property type="entry name" value="Cloroperoxidase"/>
    <property type="match status" value="1"/>
</dbReference>
<dbReference type="STRING" id="50990.A0A4Y7QKB9"/>
<gene>
    <name evidence="9" type="ORF">BD410DRAFT_781705</name>
</gene>
<evidence type="ECO:0000256" key="2">
    <source>
        <dbReference type="ARBA" id="ARBA00022559"/>
    </source>
</evidence>
<dbReference type="VEuPathDB" id="FungiDB:BD410DRAFT_781705"/>
<keyword evidence="6" id="KW-0408">Iron</keyword>
<accession>A0A4Y7QKB9</accession>
<evidence type="ECO:0000256" key="7">
    <source>
        <dbReference type="ARBA" id="ARBA00025795"/>
    </source>
</evidence>
<comment type="cofactor">
    <cofactor evidence="1">
        <name>heme b</name>
        <dbReference type="ChEBI" id="CHEBI:60344"/>
    </cofactor>
</comment>
<evidence type="ECO:0000256" key="3">
    <source>
        <dbReference type="ARBA" id="ARBA00022617"/>
    </source>
</evidence>
<evidence type="ECO:0000313" key="10">
    <source>
        <dbReference type="Proteomes" id="UP000294933"/>
    </source>
</evidence>
<dbReference type="PROSITE" id="PS51405">
    <property type="entry name" value="HEME_HALOPEROXIDASE"/>
    <property type="match status" value="1"/>
</dbReference>
<protein>
    <submittedName>
        <fullName evidence="9">Chloroperoxidase-like protein</fullName>
    </submittedName>
</protein>
<dbReference type="PANTHER" id="PTHR33577:SF18">
    <property type="entry name" value="HEME HALOPEROXIDASE FAMILY PROFILE DOMAIN-CONTAINING PROTEIN"/>
    <property type="match status" value="1"/>
</dbReference>
<evidence type="ECO:0000259" key="8">
    <source>
        <dbReference type="PROSITE" id="PS51405"/>
    </source>
</evidence>
<feature type="domain" description="Heme haloperoxidase family profile" evidence="8">
    <location>
        <begin position="61"/>
        <end position="267"/>
    </location>
</feature>
<evidence type="ECO:0000313" key="9">
    <source>
        <dbReference type="EMBL" id="TDL27806.1"/>
    </source>
</evidence>
<dbReference type="InterPro" id="IPR036851">
    <property type="entry name" value="Chloroperoxidase-like_sf"/>
</dbReference>
<reference evidence="9 10" key="1">
    <citation type="submission" date="2018-06" db="EMBL/GenBank/DDBJ databases">
        <title>A transcriptomic atlas of mushroom development highlights an independent origin of complex multicellularity.</title>
        <authorList>
            <consortium name="DOE Joint Genome Institute"/>
            <person name="Krizsan K."/>
            <person name="Almasi E."/>
            <person name="Merenyi Z."/>
            <person name="Sahu N."/>
            <person name="Viragh M."/>
            <person name="Koszo T."/>
            <person name="Mondo S."/>
            <person name="Kiss B."/>
            <person name="Balint B."/>
            <person name="Kues U."/>
            <person name="Barry K."/>
            <person name="Hegedus J.C."/>
            <person name="Henrissat B."/>
            <person name="Johnson J."/>
            <person name="Lipzen A."/>
            <person name="Ohm R."/>
            <person name="Nagy I."/>
            <person name="Pangilinan J."/>
            <person name="Yan J."/>
            <person name="Xiong Y."/>
            <person name="Grigoriev I.V."/>
            <person name="Hibbett D.S."/>
            <person name="Nagy L.G."/>
        </authorList>
    </citation>
    <scope>NUCLEOTIDE SEQUENCE [LARGE SCALE GENOMIC DNA]</scope>
    <source>
        <strain evidence="9 10">SZMC22713</strain>
    </source>
</reference>
<sequence length="288" mass="31219">MSFVATASSRIVLGLLSTIIDQLTSLGVLAWDIGLTIYNTFAPEHPVGQVVAKGMPGYRGKWPEFIPPKEGDSRSCCPALNAMANHGILPRDGKNIKYTDINAAIRATFNFAPSFCFFVPHFYASKLSRSYAHDTINLSDFNVHNIIEHDASLTRHDAVIQPDQGVPAQDLIDDLLASGTGPNGIITAADLAAVCTRRRCESKAKNSQFSLSLGQKMFGSSNSATLLAHFGGIPSDLRVFLKEERLPDGWESKVRKPAGLTISTFNSTVFRIELGIDESPATDGKKHA</sequence>